<evidence type="ECO:0000313" key="1">
    <source>
        <dbReference type="EMBL" id="OQR72425.1"/>
    </source>
</evidence>
<dbReference type="AlphaFoldDB" id="A0A1V9XFV0"/>
<organism evidence="1 2">
    <name type="scientific">Tropilaelaps mercedesae</name>
    <dbReference type="NCBI Taxonomy" id="418985"/>
    <lineage>
        <taxon>Eukaryota</taxon>
        <taxon>Metazoa</taxon>
        <taxon>Ecdysozoa</taxon>
        <taxon>Arthropoda</taxon>
        <taxon>Chelicerata</taxon>
        <taxon>Arachnida</taxon>
        <taxon>Acari</taxon>
        <taxon>Parasitiformes</taxon>
        <taxon>Mesostigmata</taxon>
        <taxon>Gamasina</taxon>
        <taxon>Dermanyssoidea</taxon>
        <taxon>Laelapidae</taxon>
        <taxon>Tropilaelaps</taxon>
    </lineage>
</organism>
<evidence type="ECO:0000313" key="2">
    <source>
        <dbReference type="Proteomes" id="UP000192247"/>
    </source>
</evidence>
<keyword evidence="2" id="KW-1185">Reference proteome</keyword>
<gene>
    <name evidence="1" type="ORF">BIW11_10391</name>
</gene>
<reference evidence="1 2" key="1">
    <citation type="journal article" date="2017" name="Gigascience">
        <title>Draft genome of the honey bee ectoparasitic mite, Tropilaelaps mercedesae, is shaped by the parasitic life history.</title>
        <authorList>
            <person name="Dong X."/>
            <person name="Armstrong S.D."/>
            <person name="Xia D."/>
            <person name="Makepeace B.L."/>
            <person name="Darby A.C."/>
            <person name="Kadowaki T."/>
        </authorList>
    </citation>
    <scope>NUCLEOTIDE SEQUENCE [LARGE SCALE GENOMIC DNA]</scope>
    <source>
        <strain evidence="1">Wuxi-XJTLU</strain>
    </source>
</reference>
<name>A0A1V9XFV0_9ACAR</name>
<dbReference type="InParanoid" id="A0A1V9XFV0"/>
<sequence>MMMNSFGTCLSMPPWRKLLLTSCFIGFLLLIADVRNQISLEQEKLPEKNLLLTLVFSTPTVRIPYLVSRNHTHMRSDSLILPSLRDQFYEIHYKRKLNDHAANQTIALGAFLAAAHSKRCSRALFLTPRVINLRATTVLLYQGYYGLEEAPSAVWSKQNILVMPEDRIARWTLRNRMAEQNEANLYTISCDGRNVAAYIRYLNRKARQDGLFKDELENGSSILDLLLFQYFSEAKDLPRWADFQTVVLCYCAIVSELVK</sequence>
<dbReference type="Proteomes" id="UP000192247">
    <property type="component" value="Unassembled WGS sequence"/>
</dbReference>
<feature type="non-terminal residue" evidence="1">
    <location>
        <position position="259"/>
    </location>
</feature>
<comment type="caution">
    <text evidence="1">The sequence shown here is derived from an EMBL/GenBank/DDBJ whole genome shotgun (WGS) entry which is preliminary data.</text>
</comment>
<dbReference type="EMBL" id="MNPL01011803">
    <property type="protein sequence ID" value="OQR72425.1"/>
    <property type="molecule type" value="Genomic_DNA"/>
</dbReference>
<accession>A0A1V9XFV0</accession>
<protein>
    <submittedName>
        <fullName evidence="1">Uncharacterized protein</fullName>
    </submittedName>
</protein>
<proteinExistence type="predicted"/>
<dbReference type="OrthoDB" id="10352495at2759"/>